<feature type="domain" description="TauD/TfdA-like" evidence="3">
    <location>
        <begin position="527"/>
        <end position="785"/>
    </location>
</feature>
<protein>
    <submittedName>
        <fullName evidence="4">Taurine catabolism dioxygenase</fullName>
    </submittedName>
</protein>
<keyword evidence="4" id="KW-0223">Dioxygenase</keyword>
<sequence>MSSDKIIRQIALHGSHLEQSHTIEDSQYIQELEQFRASLLKSCQEWPDGLDILGSPLPVLVPEHFLANTKRLSDILGRAITSIVERWWIDSKANFPGRMPISPQQEAVLRWMDGPGKILVKPFSVRQGVWRPDFLLSDMNHERGGRPQICEINARFCLNGFFVTAFAHEALQEKAAAFPTLKPAAEPENMYTAYKNLVNADKPIYLLKAAEKGIDIHLYAPYMRNRYGMIVRFIKPGELRLIQNANFSSDCKLCCTVDASESNSESEAGLQGRFVTATGEVVEEIHQVILELHQSELEGLGHDILQALAPVCINDLRSIFLVHDKRMLGMVLQEIPSLVDEHHILTAEEAEILRLGIVPTILPGSTELRDLIGDIQKEPDTRDQYLLKPIGSGKGDGIIFGGDTSKDDFTDSLERLSNESAKGQLYVVQRVISQARYHVVIPEENNKSAVLFNHFVGTFMMIDGRYLGLGLWRTSKDRICAVSSGGTWMVSFQSAIHSPVTVKTRPVNAIRISDVPRICVSYLNESVSKHHVNLVNEALQKDGILILDLRFDDPGSSYLLQLIHGLKKQHNHGPPLTHSSTRGWFWDVKPDAESMARKHSARSETMEDFPWHTDCSYDSRPPRFFGLHVLQADRCGGGTLSVMQTSRLVDKLSEKTIQVLCEREFRIQVPPEFSKDTGSNSNGNTGFTLGSLLAPMSPSLTAPDASSQMRFRFRADIVQALSARAEEALDELNQVLREARQRDDENCLRLAPDILPNGSIVLLDNSRWIHARNRVQDAGRHLRRIRWDAMEF</sequence>
<dbReference type="Gene3D" id="3.60.130.10">
    <property type="entry name" value="Clavaminate synthase-like"/>
    <property type="match status" value="1"/>
</dbReference>
<evidence type="ECO:0000313" key="5">
    <source>
        <dbReference type="Proteomes" id="UP001629113"/>
    </source>
</evidence>
<keyword evidence="5" id="KW-1185">Reference proteome</keyword>
<evidence type="ECO:0000259" key="3">
    <source>
        <dbReference type="Pfam" id="PF02668"/>
    </source>
</evidence>
<dbReference type="InterPro" id="IPR003819">
    <property type="entry name" value="TauD/TfdA-like"/>
</dbReference>
<dbReference type="SUPFAM" id="SSF56059">
    <property type="entry name" value="Glutathione synthetase ATP-binding domain-like"/>
    <property type="match status" value="1"/>
</dbReference>
<evidence type="ECO:0000313" key="4">
    <source>
        <dbReference type="EMBL" id="KAL3419063.1"/>
    </source>
</evidence>
<keyword evidence="2" id="KW-0175">Coiled coil</keyword>
<gene>
    <name evidence="4" type="ORF">PVAG01_09284</name>
</gene>
<dbReference type="SUPFAM" id="SSF51197">
    <property type="entry name" value="Clavaminate synthase-like"/>
    <property type="match status" value="1"/>
</dbReference>
<proteinExistence type="predicted"/>
<dbReference type="InterPro" id="IPR042098">
    <property type="entry name" value="TauD-like_sf"/>
</dbReference>
<reference evidence="4 5" key="1">
    <citation type="submission" date="2024-06" db="EMBL/GenBank/DDBJ databases">
        <title>Complete genome of Phlyctema vagabunda strain 19-DSS-EL-015.</title>
        <authorList>
            <person name="Fiorenzani C."/>
        </authorList>
    </citation>
    <scope>NUCLEOTIDE SEQUENCE [LARGE SCALE GENOMIC DNA]</scope>
    <source>
        <strain evidence="4 5">19-DSS-EL-015</strain>
    </source>
</reference>
<evidence type="ECO:0000256" key="2">
    <source>
        <dbReference type="SAM" id="Coils"/>
    </source>
</evidence>
<dbReference type="EMBL" id="JBFCZG010000008">
    <property type="protein sequence ID" value="KAL3419063.1"/>
    <property type="molecule type" value="Genomic_DNA"/>
</dbReference>
<accession>A0ABR4P6Z3</accession>
<dbReference type="Proteomes" id="UP001629113">
    <property type="component" value="Unassembled WGS sequence"/>
</dbReference>
<name>A0ABR4P6Z3_9HELO</name>
<organism evidence="4 5">
    <name type="scientific">Phlyctema vagabunda</name>
    <dbReference type="NCBI Taxonomy" id="108571"/>
    <lineage>
        <taxon>Eukaryota</taxon>
        <taxon>Fungi</taxon>
        <taxon>Dikarya</taxon>
        <taxon>Ascomycota</taxon>
        <taxon>Pezizomycotina</taxon>
        <taxon>Leotiomycetes</taxon>
        <taxon>Helotiales</taxon>
        <taxon>Dermateaceae</taxon>
        <taxon>Phlyctema</taxon>
    </lineage>
</organism>
<keyword evidence="1" id="KW-0560">Oxidoreductase</keyword>
<evidence type="ECO:0000256" key="1">
    <source>
        <dbReference type="ARBA" id="ARBA00023002"/>
    </source>
</evidence>
<dbReference type="GO" id="GO:0051213">
    <property type="term" value="F:dioxygenase activity"/>
    <property type="evidence" value="ECO:0007669"/>
    <property type="project" value="UniProtKB-KW"/>
</dbReference>
<dbReference type="Pfam" id="PF02668">
    <property type="entry name" value="TauD"/>
    <property type="match status" value="1"/>
</dbReference>
<feature type="coiled-coil region" evidence="2">
    <location>
        <begin position="715"/>
        <end position="745"/>
    </location>
</feature>
<comment type="caution">
    <text evidence="4">The sequence shown here is derived from an EMBL/GenBank/DDBJ whole genome shotgun (WGS) entry which is preliminary data.</text>
</comment>